<dbReference type="GeneID" id="62196986"/>
<dbReference type="Gene3D" id="3.30.450.60">
    <property type="match status" value="1"/>
</dbReference>
<dbReference type="Proteomes" id="UP000662931">
    <property type="component" value="Chromosome 4"/>
</dbReference>
<protein>
    <recommendedName>
        <fullName evidence="6">MHD domain-containing protein</fullName>
    </recommendedName>
</protein>
<dbReference type="PROSITE" id="PS51072">
    <property type="entry name" value="MHD"/>
    <property type="match status" value="1"/>
</dbReference>
<feature type="compositionally biased region" description="Basic and acidic residues" evidence="5">
    <location>
        <begin position="547"/>
        <end position="569"/>
    </location>
</feature>
<evidence type="ECO:0000256" key="1">
    <source>
        <dbReference type="ARBA" id="ARBA00004308"/>
    </source>
</evidence>
<evidence type="ECO:0000256" key="2">
    <source>
        <dbReference type="ARBA" id="ARBA00022448"/>
    </source>
</evidence>
<feature type="compositionally biased region" description="Polar residues" evidence="5">
    <location>
        <begin position="535"/>
        <end position="546"/>
    </location>
</feature>
<evidence type="ECO:0000313" key="7">
    <source>
        <dbReference type="EMBL" id="QPG76200.1"/>
    </source>
</evidence>
<dbReference type="GO" id="GO:0030131">
    <property type="term" value="C:clathrin adaptor complex"/>
    <property type="evidence" value="ECO:0007669"/>
    <property type="project" value="InterPro"/>
</dbReference>
<dbReference type="RefSeq" id="XP_038779765.1">
    <property type="nucleotide sequence ID" value="XM_038923837.1"/>
</dbReference>
<dbReference type="InterPro" id="IPR036168">
    <property type="entry name" value="AP2_Mu_C_sf"/>
</dbReference>
<keyword evidence="3" id="KW-0653">Protein transport</keyword>
<keyword evidence="8" id="KW-1185">Reference proteome</keyword>
<dbReference type="PRINTS" id="PR00314">
    <property type="entry name" value="CLATHRINADPT"/>
</dbReference>
<dbReference type="KEGG" id="bnn:FOA43_003586"/>
<gene>
    <name evidence="7" type="ORF">FOA43_003586</name>
</gene>
<feature type="domain" description="MHD" evidence="6">
    <location>
        <begin position="199"/>
        <end position="519"/>
    </location>
</feature>
<evidence type="ECO:0000259" key="6">
    <source>
        <dbReference type="PROSITE" id="PS51072"/>
    </source>
</evidence>
<dbReference type="SUPFAM" id="SSF49447">
    <property type="entry name" value="Second domain of Mu2 adaptin subunit (ap50) of ap2 adaptor"/>
    <property type="match status" value="1"/>
</dbReference>
<dbReference type="GO" id="GO:0012505">
    <property type="term" value="C:endomembrane system"/>
    <property type="evidence" value="ECO:0007669"/>
    <property type="project" value="UniProtKB-SubCell"/>
</dbReference>
<dbReference type="InterPro" id="IPR028565">
    <property type="entry name" value="MHD"/>
</dbReference>
<feature type="region of interest" description="Disordered" evidence="5">
    <location>
        <begin position="535"/>
        <end position="577"/>
    </location>
</feature>
<dbReference type="EMBL" id="CP064815">
    <property type="protein sequence ID" value="QPG76200.1"/>
    <property type="molecule type" value="Genomic_DNA"/>
</dbReference>
<dbReference type="InterPro" id="IPR050431">
    <property type="entry name" value="Adaptor_comp_med_subunit"/>
</dbReference>
<accession>A0A875RQ89</accession>
<dbReference type="OrthoDB" id="10259133at2759"/>
<keyword evidence="2" id="KW-0813">Transport</keyword>
<dbReference type="Pfam" id="PF00928">
    <property type="entry name" value="Adap_comp_sub"/>
    <property type="match status" value="1"/>
</dbReference>
<evidence type="ECO:0000313" key="8">
    <source>
        <dbReference type="Proteomes" id="UP000662931"/>
    </source>
</evidence>
<organism evidence="7 8">
    <name type="scientific">Eeniella nana</name>
    <name type="common">Yeast</name>
    <name type="synonym">Brettanomyces nanus</name>
    <dbReference type="NCBI Taxonomy" id="13502"/>
    <lineage>
        <taxon>Eukaryota</taxon>
        <taxon>Fungi</taxon>
        <taxon>Dikarya</taxon>
        <taxon>Ascomycota</taxon>
        <taxon>Saccharomycotina</taxon>
        <taxon>Pichiomycetes</taxon>
        <taxon>Pichiales</taxon>
        <taxon>Pichiaceae</taxon>
        <taxon>Brettanomyces</taxon>
    </lineage>
</organism>
<dbReference type="SUPFAM" id="SSF64356">
    <property type="entry name" value="SNARE-like"/>
    <property type="match status" value="1"/>
</dbReference>
<dbReference type="InterPro" id="IPR001392">
    <property type="entry name" value="Clathrin_mu"/>
</dbReference>
<name>A0A875RQ89_EENNA</name>
<evidence type="ECO:0000256" key="4">
    <source>
        <dbReference type="ARBA" id="ARBA00023136"/>
    </source>
</evidence>
<comment type="subcellular location">
    <subcellularLocation>
        <location evidence="1">Endomembrane system</location>
    </subcellularLocation>
</comment>
<dbReference type="GO" id="GO:0016192">
    <property type="term" value="P:vesicle-mediated transport"/>
    <property type="evidence" value="ECO:0007669"/>
    <property type="project" value="InterPro"/>
</dbReference>
<sequence>MSSAIYILDEGLNLLIHREYKEELNNDFIIEKFKELFIESLPVSQPILYSDGVTYVCLRCDDVYMMSPVYEDVNVMRLMTFLNKFSHVLRSYFIEYHFLDRCSKRIDSDLIKDNYILIYELFDETLDWGLPQLTEFSILKEYVKPIEQKVVMTEKEKDNRKSDAAASLDKQIEADINSSISRASTAMISWRPKGIFYNKNEFFMDFDEHLKFKYNFNAKKVIVNHISGQILCRSFLSGMPALKLELNEQIEQKNDNSELLETRSIFTNVNYHQCVELSAIHNSSLSFVPPDGEFKLLFYQILQTSVLKPLILVKPLYRIFYKEGRFILRIKAEILTSFKRKYSMTDIAIKFPLLVPLEPFKIDFDQPLRYKTKLGKVTHNLDSHSVTWHIAKLEGLSKGDMMCDFQLVVKPKLFEEYEEDMLHNKQSKNDLIYFDLPSEASNLKGKSNNMALSSAMENVLDSRAENKDILVTVAFKLSAMLYSGLKVNYLQIKEPQIDFHSFSWVKYKTICEGDDYSFVVSDDQIQVDLTEQQIAESGNIQTSPNDNTKEPNFNERDNDNNHGDQHNDEIAPAVQSSTVYSYGDRVIDFEEYKIEGEGANDQASGYPSK</sequence>
<evidence type="ECO:0000256" key="3">
    <source>
        <dbReference type="ARBA" id="ARBA00022927"/>
    </source>
</evidence>
<dbReference type="AlphaFoldDB" id="A0A875RQ89"/>
<dbReference type="GO" id="GO:0006886">
    <property type="term" value="P:intracellular protein transport"/>
    <property type="evidence" value="ECO:0007669"/>
    <property type="project" value="InterPro"/>
</dbReference>
<proteinExistence type="predicted"/>
<dbReference type="Gene3D" id="2.60.40.1170">
    <property type="entry name" value="Mu homology domain, subdomain B"/>
    <property type="match status" value="2"/>
</dbReference>
<reference evidence="7" key="1">
    <citation type="submission" date="2020-10" db="EMBL/GenBank/DDBJ databases">
        <authorList>
            <person name="Roach M.J.R."/>
        </authorList>
    </citation>
    <scope>NUCLEOTIDE SEQUENCE</scope>
    <source>
        <strain evidence="7">CBS 1945</strain>
    </source>
</reference>
<dbReference type="PANTHER" id="PTHR10529">
    <property type="entry name" value="AP COMPLEX SUBUNIT MU"/>
    <property type="match status" value="1"/>
</dbReference>
<keyword evidence="4" id="KW-0472">Membrane</keyword>
<dbReference type="InterPro" id="IPR011012">
    <property type="entry name" value="Longin-like_dom_sf"/>
</dbReference>
<evidence type="ECO:0000256" key="5">
    <source>
        <dbReference type="SAM" id="MobiDB-lite"/>
    </source>
</evidence>